<feature type="compositionally biased region" description="Acidic residues" evidence="4">
    <location>
        <begin position="290"/>
        <end position="311"/>
    </location>
</feature>
<feature type="region of interest" description="Disordered" evidence="4">
    <location>
        <begin position="262"/>
        <end position="329"/>
    </location>
</feature>
<feature type="domain" description="CW-type" evidence="5">
    <location>
        <begin position="40"/>
        <end position="87"/>
    </location>
</feature>
<keyword evidence="2" id="KW-0863">Zinc-finger</keyword>
<keyword evidence="1" id="KW-0479">Metal-binding</keyword>
<proteinExistence type="predicted"/>
<evidence type="ECO:0000313" key="7">
    <source>
        <dbReference type="Proteomes" id="UP000789595"/>
    </source>
</evidence>
<dbReference type="InterPro" id="IPR011124">
    <property type="entry name" value="Znf_CW"/>
</dbReference>
<feature type="compositionally biased region" description="Basic residues" evidence="4">
    <location>
        <begin position="320"/>
        <end position="329"/>
    </location>
</feature>
<dbReference type="EMBL" id="CAKKNE010000006">
    <property type="protein sequence ID" value="CAH0379891.1"/>
    <property type="molecule type" value="Genomic_DNA"/>
</dbReference>
<organism evidence="6 7">
    <name type="scientific">Pelagomonas calceolata</name>
    <dbReference type="NCBI Taxonomy" id="35677"/>
    <lineage>
        <taxon>Eukaryota</taxon>
        <taxon>Sar</taxon>
        <taxon>Stramenopiles</taxon>
        <taxon>Ochrophyta</taxon>
        <taxon>Pelagophyceae</taxon>
        <taxon>Pelagomonadales</taxon>
        <taxon>Pelagomonadaceae</taxon>
        <taxon>Pelagomonas</taxon>
    </lineage>
</organism>
<evidence type="ECO:0000256" key="2">
    <source>
        <dbReference type="ARBA" id="ARBA00022771"/>
    </source>
</evidence>
<dbReference type="AlphaFoldDB" id="A0A8J2T0J1"/>
<evidence type="ECO:0000256" key="3">
    <source>
        <dbReference type="ARBA" id="ARBA00022833"/>
    </source>
</evidence>
<evidence type="ECO:0000256" key="1">
    <source>
        <dbReference type="ARBA" id="ARBA00022723"/>
    </source>
</evidence>
<comment type="caution">
    <text evidence="6">The sequence shown here is derived from an EMBL/GenBank/DDBJ whole genome shotgun (WGS) entry which is preliminary data.</text>
</comment>
<feature type="region of interest" description="Disordered" evidence="4">
    <location>
        <begin position="1"/>
        <end position="45"/>
    </location>
</feature>
<dbReference type="Gene3D" id="3.30.40.100">
    <property type="match status" value="1"/>
</dbReference>
<keyword evidence="3" id="KW-0862">Zinc</keyword>
<feature type="region of interest" description="Disordered" evidence="4">
    <location>
        <begin position="133"/>
        <end position="155"/>
    </location>
</feature>
<dbReference type="GO" id="GO:0008270">
    <property type="term" value="F:zinc ion binding"/>
    <property type="evidence" value="ECO:0007669"/>
    <property type="project" value="UniProtKB-KW"/>
</dbReference>
<keyword evidence="7" id="KW-1185">Reference proteome</keyword>
<name>A0A8J2T0J1_9STRA</name>
<gene>
    <name evidence="6" type="ORF">PECAL_6P15280</name>
</gene>
<feature type="compositionally biased region" description="Acidic residues" evidence="4">
    <location>
        <begin position="23"/>
        <end position="44"/>
    </location>
</feature>
<accession>A0A8J2T0J1</accession>
<evidence type="ECO:0000313" key="6">
    <source>
        <dbReference type="EMBL" id="CAH0379891.1"/>
    </source>
</evidence>
<dbReference type="Pfam" id="PF07496">
    <property type="entry name" value="zf-CW"/>
    <property type="match status" value="1"/>
</dbReference>
<evidence type="ECO:0000256" key="4">
    <source>
        <dbReference type="SAM" id="MobiDB-lite"/>
    </source>
</evidence>
<reference evidence="6" key="1">
    <citation type="submission" date="2021-11" db="EMBL/GenBank/DDBJ databases">
        <authorList>
            <consortium name="Genoscope - CEA"/>
            <person name="William W."/>
        </authorList>
    </citation>
    <scope>NUCLEOTIDE SEQUENCE</scope>
</reference>
<feature type="compositionally biased region" description="Basic and acidic residues" evidence="4">
    <location>
        <begin position="133"/>
        <end position="147"/>
    </location>
</feature>
<evidence type="ECO:0000259" key="5">
    <source>
        <dbReference type="PROSITE" id="PS51050"/>
    </source>
</evidence>
<dbReference type="Proteomes" id="UP000789595">
    <property type="component" value="Unassembled WGS sequence"/>
</dbReference>
<sequence>MSAARQSRPRKASARAREAAADAVDESDSDSGSDSEPDDVDGDDAWAQCDACQKWRLLPKDHVVDEGADWTCSLVGRSCDERADDAVEEPAGTVTPPLSVEPVSLKDLDTTPQRKKARALAADPAAIREAYARERQDAGSERKKSEQKGCGGTLPEDLNTLLEPLEDGSKRFGLACCVARGVIKYGSLRCMTEERLGDYVSRGKEVYEDLGPKSKQHVDFIERLAAEMKVKNLSRYFYSSQCHSHLGNVGSLLQKVEKKLSSAAPGAAQTPGRARGAKKRGAGPARVSSDDDDPPADLSDEAPAPPDEDDSPPPPPAATPKKRQRRDAG</sequence>
<protein>
    <recommendedName>
        <fullName evidence="5">CW-type domain-containing protein</fullName>
    </recommendedName>
</protein>
<dbReference type="PROSITE" id="PS51050">
    <property type="entry name" value="ZF_CW"/>
    <property type="match status" value="1"/>
</dbReference>